<proteinExistence type="predicted"/>
<evidence type="ECO:0000313" key="3">
    <source>
        <dbReference type="EMBL" id="GAA3397373.1"/>
    </source>
</evidence>
<dbReference type="RefSeq" id="WP_345733295.1">
    <property type="nucleotide sequence ID" value="NZ_BAAAYN010000064.1"/>
</dbReference>
<comment type="caution">
    <text evidence="3">The sequence shown here is derived from an EMBL/GenBank/DDBJ whole genome shotgun (WGS) entry which is preliminary data.</text>
</comment>
<keyword evidence="2" id="KW-0812">Transmembrane</keyword>
<feature type="transmembrane region" description="Helical" evidence="2">
    <location>
        <begin position="152"/>
        <end position="174"/>
    </location>
</feature>
<gene>
    <name evidence="3" type="ORF">GCM10020369_77390</name>
</gene>
<feature type="region of interest" description="Disordered" evidence="1">
    <location>
        <begin position="1"/>
        <end position="93"/>
    </location>
</feature>
<evidence type="ECO:0000256" key="1">
    <source>
        <dbReference type="SAM" id="MobiDB-lite"/>
    </source>
</evidence>
<accession>A0ABP6TA99</accession>
<sequence length="188" mass="18735">MTETQPSVAGPRSPWARPAPGQAPPEAGLTAPVPEVLETPSPGGSAQPFGGPAQPPGNGRYVPEGGERPPVGVPATDGPRAVERHPADPDETPSTKAWAVLALGVVGVLLMFCGGGLVPGLAGLALVRPARAEITVAAGFLTGGRALRAGEILSWVAVGVSAIVIVAVVIGLLIGSVGDGPQYDENVN</sequence>
<feature type="transmembrane region" description="Helical" evidence="2">
    <location>
        <begin position="98"/>
        <end position="127"/>
    </location>
</feature>
<feature type="compositionally biased region" description="Low complexity" evidence="1">
    <location>
        <begin position="40"/>
        <end position="74"/>
    </location>
</feature>
<evidence type="ECO:0008006" key="5">
    <source>
        <dbReference type="Google" id="ProtNLM"/>
    </source>
</evidence>
<keyword evidence="2" id="KW-1133">Transmembrane helix</keyword>
<evidence type="ECO:0000313" key="4">
    <source>
        <dbReference type="Proteomes" id="UP001501676"/>
    </source>
</evidence>
<protein>
    <recommendedName>
        <fullName evidence="5">DUF4190 domain-containing protein</fullName>
    </recommendedName>
</protein>
<organism evidence="3 4">
    <name type="scientific">Cryptosporangium minutisporangium</name>
    <dbReference type="NCBI Taxonomy" id="113569"/>
    <lineage>
        <taxon>Bacteria</taxon>
        <taxon>Bacillati</taxon>
        <taxon>Actinomycetota</taxon>
        <taxon>Actinomycetes</taxon>
        <taxon>Cryptosporangiales</taxon>
        <taxon>Cryptosporangiaceae</taxon>
        <taxon>Cryptosporangium</taxon>
    </lineage>
</organism>
<evidence type="ECO:0000256" key="2">
    <source>
        <dbReference type="SAM" id="Phobius"/>
    </source>
</evidence>
<reference evidence="4" key="1">
    <citation type="journal article" date="2019" name="Int. J. Syst. Evol. Microbiol.">
        <title>The Global Catalogue of Microorganisms (GCM) 10K type strain sequencing project: providing services to taxonomists for standard genome sequencing and annotation.</title>
        <authorList>
            <consortium name="The Broad Institute Genomics Platform"/>
            <consortium name="The Broad Institute Genome Sequencing Center for Infectious Disease"/>
            <person name="Wu L."/>
            <person name="Ma J."/>
        </authorList>
    </citation>
    <scope>NUCLEOTIDE SEQUENCE [LARGE SCALE GENOMIC DNA]</scope>
    <source>
        <strain evidence="4">JCM 9458</strain>
    </source>
</reference>
<dbReference type="Proteomes" id="UP001501676">
    <property type="component" value="Unassembled WGS sequence"/>
</dbReference>
<keyword evidence="2" id="KW-0472">Membrane</keyword>
<dbReference type="EMBL" id="BAAAYN010000064">
    <property type="protein sequence ID" value="GAA3397373.1"/>
    <property type="molecule type" value="Genomic_DNA"/>
</dbReference>
<keyword evidence="4" id="KW-1185">Reference proteome</keyword>
<name>A0ABP6TA99_9ACTN</name>